<feature type="compositionally biased region" description="Low complexity" evidence="2">
    <location>
        <begin position="928"/>
        <end position="953"/>
    </location>
</feature>
<keyword evidence="1" id="KW-0156">Chromatin regulator</keyword>
<feature type="compositionally biased region" description="Pro residues" evidence="2">
    <location>
        <begin position="730"/>
        <end position="739"/>
    </location>
</feature>
<feature type="compositionally biased region" description="Polar residues" evidence="2">
    <location>
        <begin position="495"/>
        <end position="514"/>
    </location>
</feature>
<feature type="compositionally biased region" description="Polar residues" evidence="2">
    <location>
        <begin position="140"/>
        <end position="151"/>
    </location>
</feature>
<dbReference type="GO" id="GO:0006355">
    <property type="term" value="P:regulation of DNA-templated transcription"/>
    <property type="evidence" value="ECO:0007669"/>
    <property type="project" value="TreeGrafter"/>
</dbReference>
<dbReference type="SUPFAM" id="SSF82199">
    <property type="entry name" value="SET domain"/>
    <property type="match status" value="1"/>
</dbReference>
<dbReference type="InterPro" id="IPR013083">
    <property type="entry name" value="Znf_RING/FYVE/PHD"/>
</dbReference>
<dbReference type="Pfam" id="PF00856">
    <property type="entry name" value="SET"/>
    <property type="match status" value="1"/>
</dbReference>
<feature type="compositionally biased region" description="Basic residues" evidence="2">
    <location>
        <begin position="626"/>
        <end position="636"/>
    </location>
</feature>
<feature type="compositionally biased region" description="Basic and acidic residues" evidence="2">
    <location>
        <begin position="99"/>
        <end position="119"/>
    </location>
</feature>
<evidence type="ECO:0000313" key="3">
    <source>
        <dbReference type="EMBL" id="CAE7174157.1"/>
    </source>
</evidence>
<reference evidence="3" key="1">
    <citation type="submission" date="2021-02" db="EMBL/GenBank/DDBJ databases">
        <authorList>
            <person name="Syme A R."/>
            <person name="Syme A R."/>
            <person name="Moolhuijzen P."/>
        </authorList>
    </citation>
    <scope>NUCLEOTIDE SEQUENCE</scope>
    <source>
        <strain evidence="3">W1-1</strain>
    </source>
</reference>
<feature type="region of interest" description="Disordered" evidence="2">
    <location>
        <begin position="615"/>
        <end position="992"/>
    </location>
</feature>
<feature type="compositionally biased region" description="Basic and acidic residues" evidence="2">
    <location>
        <begin position="781"/>
        <end position="793"/>
    </location>
</feature>
<feature type="compositionally biased region" description="Basic and acidic residues" evidence="2">
    <location>
        <begin position="698"/>
        <end position="708"/>
    </location>
</feature>
<dbReference type="PANTHER" id="PTHR46462">
    <property type="entry name" value="UPSET, ISOFORM A"/>
    <property type="match status" value="1"/>
</dbReference>
<dbReference type="InterPro" id="IPR001214">
    <property type="entry name" value="SET_dom"/>
</dbReference>
<name>A0A6S6W220_9PLEO</name>
<dbReference type="SUPFAM" id="SSF57903">
    <property type="entry name" value="FYVE/PHD zinc finger"/>
    <property type="match status" value="1"/>
</dbReference>
<organism evidence="3 4">
    <name type="scientific">Pyrenophora teres f. teres</name>
    <dbReference type="NCBI Taxonomy" id="97479"/>
    <lineage>
        <taxon>Eukaryota</taxon>
        <taxon>Fungi</taxon>
        <taxon>Dikarya</taxon>
        <taxon>Ascomycota</taxon>
        <taxon>Pezizomycotina</taxon>
        <taxon>Dothideomycetes</taxon>
        <taxon>Pleosporomycetidae</taxon>
        <taxon>Pleosporales</taxon>
        <taxon>Pleosporineae</taxon>
        <taxon>Pleosporaceae</taxon>
        <taxon>Pyrenophora</taxon>
    </lineage>
</organism>
<dbReference type="PANTHER" id="PTHR46462:SF3">
    <property type="entry name" value="UPSET, ISOFORM A"/>
    <property type="match status" value="1"/>
</dbReference>
<dbReference type="Gene3D" id="2.170.270.10">
    <property type="entry name" value="SET domain"/>
    <property type="match status" value="1"/>
</dbReference>
<evidence type="ECO:0000256" key="1">
    <source>
        <dbReference type="ARBA" id="ARBA00022853"/>
    </source>
</evidence>
<dbReference type="EMBL" id="HG992981">
    <property type="protein sequence ID" value="CAE7174157.1"/>
    <property type="molecule type" value="Genomic_DNA"/>
</dbReference>
<gene>
    <name evidence="3" type="ORF">PTTW11_05578</name>
</gene>
<accession>A0A6S6W220</accession>
<dbReference type="GO" id="GO:0070210">
    <property type="term" value="C:Rpd3L-Expanded complex"/>
    <property type="evidence" value="ECO:0007669"/>
    <property type="project" value="TreeGrafter"/>
</dbReference>
<dbReference type="InterPro" id="IPR011011">
    <property type="entry name" value="Znf_FYVE_PHD"/>
</dbReference>
<feature type="region of interest" description="Disordered" evidence="2">
    <location>
        <begin position="569"/>
        <end position="597"/>
    </location>
</feature>
<feature type="compositionally biased region" description="Low complexity" evidence="2">
    <location>
        <begin position="824"/>
        <end position="834"/>
    </location>
</feature>
<evidence type="ECO:0000313" key="4">
    <source>
        <dbReference type="Proteomes" id="UP000472372"/>
    </source>
</evidence>
<protein>
    <submittedName>
        <fullName evidence="3">Protein containing SET domain protein</fullName>
    </submittedName>
</protein>
<feature type="region of interest" description="Disordered" evidence="2">
    <location>
        <begin position="483"/>
        <end position="555"/>
    </location>
</feature>
<feature type="compositionally biased region" description="Low complexity" evidence="2">
    <location>
        <begin position="979"/>
        <end position="992"/>
    </location>
</feature>
<dbReference type="Gene3D" id="3.30.40.10">
    <property type="entry name" value="Zinc/RING finger domain, C3HC4 (zinc finger)"/>
    <property type="match status" value="1"/>
</dbReference>
<dbReference type="InterPro" id="IPR046341">
    <property type="entry name" value="SET_dom_sf"/>
</dbReference>
<dbReference type="AlphaFoldDB" id="A0A6S6W220"/>
<feature type="compositionally biased region" description="Polar residues" evidence="2">
    <location>
        <begin position="855"/>
        <end position="897"/>
    </location>
</feature>
<dbReference type="Proteomes" id="UP000472372">
    <property type="component" value="Chromosome 5"/>
</dbReference>
<dbReference type="GO" id="GO:0006325">
    <property type="term" value="P:chromatin organization"/>
    <property type="evidence" value="ECO:0007669"/>
    <property type="project" value="UniProtKB-KW"/>
</dbReference>
<feature type="region of interest" description="Disordered" evidence="2">
    <location>
        <begin position="99"/>
        <end position="224"/>
    </location>
</feature>
<sequence>MTDVSAIQAYADHQPAPIALYAAPPPPTFAHASPSLDGPIEEEESSTIKCICGYSDDDGNTVLCEKCDTWQHIVCYYESAQHVPDVHECADCLPRPMDAKSASEKQRLRREAHSIGERKGRPKAPAKNPKKRPKDPLGSVQPNGWPTQSNGDVHYASDRKSGSPRDQLPPNKRPKTSHRPSGSTSLISQAPALVPTSRKRGGSVMLNGHSPVKSPTNPEGPIEDYSSEFMHLYRQPEPPSADSNSYTRIDVANDIAMWLKDPEALAEASGGKKPQDIFSRIDVTIQELETSTAPEIVKQTDIDSAILAHGLHPQWLFIIADTPVPDGGYVGELKGLIGRKADYYSDPCNRWDLLRHPEPFVFFPPHLPIYIDTRREGNILRYARRSCSPNMSMKILIDSSNDYHFCFLATREISPGEELTVGWDIDSEVQKQLARVVTNGAKEGFRRIQPWVSCVLANFGGCACDTSQGGECLLERARRNTIAEPKPRNKKMKKSQVSPMSTGHATNSRAGSETMNRDANDEDQMDARSTSGSHKSSSRDITPATHFSLDGDKLSEREKRKIQHQELLFQKLDHDEHKGKRKRNSAGSTLNTPSVSSSVRHSYFLSFHANATAQRRLGHPEPSPSSRHREHSHGVSRKTSGSSTKTNGRAAPRPKPVYVDASTQTIQDNNSITSLPCGQPRQMRPPLSFKRKLLQQAQEDKLQRERMRSTSVKIEIRSPALKDVSSSRPSPLPPSPPLEEPSAMDISTESVSDTRHKELTPEKEPTPEPTVDVEMGDAEVTDPKPTEPSKPEELPDAPAPETPREASQPPTQTPAPPWSAIPGDSSPKSPKSAADPPPKSVDFNVETPGKLELVTTDNSRAVTPGSTSGAMTESTIARSPTTTTIASPFSPAVNNAVKQPPARKKLSLSDYTNRNRRTKLAQTQSTGSSSSVPLAQSQSTSSPTLSAASLPNNNSPPPKTAEAILPPVAEETKPATEVSIAPPTIATTSAST</sequence>
<feature type="compositionally biased region" description="Polar residues" evidence="2">
    <location>
        <begin position="637"/>
        <end position="647"/>
    </location>
</feature>
<feature type="compositionally biased region" description="Polar residues" evidence="2">
    <location>
        <begin position="179"/>
        <end position="188"/>
    </location>
</feature>
<feature type="compositionally biased region" description="Polar residues" evidence="2">
    <location>
        <begin position="661"/>
        <end position="676"/>
    </location>
</feature>
<feature type="compositionally biased region" description="Basic and acidic residues" evidence="2">
    <location>
        <begin position="752"/>
        <end position="766"/>
    </location>
</feature>
<dbReference type="GO" id="GO:0034967">
    <property type="term" value="C:Set3 complex"/>
    <property type="evidence" value="ECO:0007669"/>
    <property type="project" value="TreeGrafter"/>
</dbReference>
<evidence type="ECO:0000256" key="2">
    <source>
        <dbReference type="SAM" id="MobiDB-lite"/>
    </source>
</evidence>
<dbReference type="SMART" id="SM00317">
    <property type="entry name" value="SET"/>
    <property type="match status" value="1"/>
</dbReference>
<feature type="compositionally biased region" description="Basic residues" evidence="2">
    <location>
        <begin position="120"/>
        <end position="133"/>
    </location>
</feature>
<feature type="compositionally biased region" description="Polar residues" evidence="2">
    <location>
        <begin position="585"/>
        <end position="597"/>
    </location>
</feature>
<dbReference type="PROSITE" id="PS50280">
    <property type="entry name" value="SET"/>
    <property type="match status" value="1"/>
</dbReference>
<proteinExistence type="predicted"/>